<evidence type="ECO:0000313" key="2">
    <source>
        <dbReference type="EMBL" id="KZP24644.1"/>
    </source>
</evidence>
<evidence type="ECO:0000313" key="3">
    <source>
        <dbReference type="Proteomes" id="UP000076532"/>
    </source>
</evidence>
<feature type="region of interest" description="Disordered" evidence="1">
    <location>
        <begin position="331"/>
        <end position="350"/>
    </location>
</feature>
<reference evidence="2 3" key="1">
    <citation type="journal article" date="2016" name="Mol. Biol. Evol.">
        <title>Comparative Genomics of Early-Diverging Mushroom-Forming Fungi Provides Insights into the Origins of Lignocellulose Decay Capabilities.</title>
        <authorList>
            <person name="Nagy L.G."/>
            <person name="Riley R."/>
            <person name="Tritt A."/>
            <person name="Adam C."/>
            <person name="Daum C."/>
            <person name="Floudas D."/>
            <person name="Sun H."/>
            <person name="Yadav J.S."/>
            <person name="Pangilinan J."/>
            <person name="Larsson K.H."/>
            <person name="Matsuura K."/>
            <person name="Barry K."/>
            <person name="Labutti K."/>
            <person name="Kuo R."/>
            <person name="Ohm R.A."/>
            <person name="Bhattacharya S.S."/>
            <person name="Shirouzu T."/>
            <person name="Yoshinaga Y."/>
            <person name="Martin F.M."/>
            <person name="Grigoriev I.V."/>
            <person name="Hibbett D.S."/>
        </authorList>
    </citation>
    <scope>NUCLEOTIDE SEQUENCE [LARGE SCALE GENOMIC DNA]</scope>
    <source>
        <strain evidence="2 3">CBS 109695</strain>
    </source>
</reference>
<feature type="region of interest" description="Disordered" evidence="1">
    <location>
        <begin position="286"/>
        <end position="311"/>
    </location>
</feature>
<feature type="compositionally biased region" description="Polar residues" evidence="1">
    <location>
        <begin position="489"/>
        <end position="501"/>
    </location>
</feature>
<dbReference type="AlphaFoldDB" id="A0A166N4X4"/>
<organism evidence="2 3">
    <name type="scientific">Athelia psychrophila</name>
    <dbReference type="NCBI Taxonomy" id="1759441"/>
    <lineage>
        <taxon>Eukaryota</taxon>
        <taxon>Fungi</taxon>
        <taxon>Dikarya</taxon>
        <taxon>Basidiomycota</taxon>
        <taxon>Agaricomycotina</taxon>
        <taxon>Agaricomycetes</taxon>
        <taxon>Agaricomycetidae</taxon>
        <taxon>Atheliales</taxon>
        <taxon>Atheliaceae</taxon>
        <taxon>Athelia</taxon>
    </lineage>
</organism>
<feature type="region of interest" description="Disordered" evidence="1">
    <location>
        <begin position="1"/>
        <end position="221"/>
    </location>
</feature>
<feature type="compositionally biased region" description="Low complexity" evidence="1">
    <location>
        <begin position="211"/>
        <end position="221"/>
    </location>
</feature>
<keyword evidence="3" id="KW-1185">Reference proteome</keyword>
<dbReference type="EMBL" id="KV417525">
    <property type="protein sequence ID" value="KZP24644.1"/>
    <property type="molecule type" value="Genomic_DNA"/>
</dbReference>
<feature type="compositionally biased region" description="Polar residues" evidence="1">
    <location>
        <begin position="381"/>
        <end position="391"/>
    </location>
</feature>
<feature type="compositionally biased region" description="Polar residues" evidence="1">
    <location>
        <begin position="448"/>
        <end position="466"/>
    </location>
</feature>
<sequence length="566" mass="59011">MSPQPNSDNSPSASSNVQTKRAQSTEQQPHGPPKTGPSGREPAIGSPPKPKSPQPQQKKLAGRSSKPIINWLQRKLAGSAKHPRRAPSVAATEAKPRAENGTVKGHKRVASGSQTSPRIPSSSYPQPTLLTPTKHGKGDSGSSAAAQKSISLNADDDGQNRSYVSYEGDDQSENRSSLARELAWSPISNTEADEDASVRPLPPSGPPSPSPSLSASSYMSDPHTFRSMAASTKPTTLLSIDLPPDGVAHIAQAPPTPIMAAAGTRFLPHIRTNSAGTSVIGSGGASITFSSLPPQTSSRQSSLNTGANMDPQSVLASINGQATQIQAPLHTAHHPRNNPRPSSPPQDNASMLTLASSAYGARLPFTLPGWAPGTPSAMADSRSQFGFNGSINGDGDSQYAPGDDDRLEVYGERDVDASVRALRPRSSRRGSWESDASDWSGPVGSQGAARSTGTPSRSLWTTNSVRTGARASIDDAEPTDKSEEDGASANEQSLEQSTPSKPTEPLPHDGEDAPPLPIRQQSNGSQATPKSDGLTPDLHQPVKPASSAHDGKAADAWHSAPTSPLT</sequence>
<evidence type="ECO:0000256" key="1">
    <source>
        <dbReference type="SAM" id="MobiDB-lite"/>
    </source>
</evidence>
<proteinExistence type="predicted"/>
<feature type="region of interest" description="Disordered" evidence="1">
    <location>
        <begin position="375"/>
        <end position="566"/>
    </location>
</feature>
<feature type="compositionally biased region" description="Polar residues" evidence="1">
    <location>
        <begin position="111"/>
        <end position="131"/>
    </location>
</feature>
<feature type="compositionally biased region" description="Basic and acidic residues" evidence="1">
    <location>
        <begin position="403"/>
        <end position="417"/>
    </location>
</feature>
<feature type="compositionally biased region" description="Acidic residues" evidence="1">
    <location>
        <begin position="474"/>
        <end position="486"/>
    </location>
</feature>
<dbReference type="Proteomes" id="UP000076532">
    <property type="component" value="Unassembled WGS sequence"/>
</dbReference>
<gene>
    <name evidence="2" type="ORF">FIBSPDRAFT_1042095</name>
</gene>
<feature type="compositionally biased region" description="Pro residues" evidence="1">
    <location>
        <begin position="200"/>
        <end position="210"/>
    </location>
</feature>
<feature type="compositionally biased region" description="Low complexity" evidence="1">
    <location>
        <begin position="1"/>
        <end position="16"/>
    </location>
</feature>
<feature type="compositionally biased region" description="Polar residues" evidence="1">
    <location>
        <begin position="519"/>
        <end position="529"/>
    </location>
</feature>
<feature type="compositionally biased region" description="Polar residues" evidence="1">
    <location>
        <begin position="140"/>
        <end position="152"/>
    </location>
</feature>
<accession>A0A166N4X4</accession>
<dbReference type="OrthoDB" id="3269047at2759"/>
<protein>
    <submittedName>
        <fullName evidence="2">Uncharacterized protein</fullName>
    </submittedName>
</protein>
<name>A0A166N4X4_9AGAM</name>
<feature type="compositionally biased region" description="Polar residues" evidence="1">
    <location>
        <begin position="17"/>
        <end position="28"/>
    </location>
</feature>